<name>A0A6G0KP57_9STRA</name>
<feature type="region of interest" description="Disordered" evidence="1">
    <location>
        <begin position="183"/>
        <end position="226"/>
    </location>
</feature>
<feature type="compositionally biased region" description="Basic and acidic residues" evidence="1">
    <location>
        <begin position="451"/>
        <end position="462"/>
    </location>
</feature>
<evidence type="ECO:0000313" key="3">
    <source>
        <dbReference type="Proteomes" id="UP000488956"/>
    </source>
</evidence>
<feature type="region of interest" description="Disordered" evidence="1">
    <location>
        <begin position="149"/>
        <end position="168"/>
    </location>
</feature>
<feature type="region of interest" description="Disordered" evidence="1">
    <location>
        <begin position="266"/>
        <end position="409"/>
    </location>
</feature>
<comment type="caution">
    <text evidence="2">The sequence shown here is derived from an EMBL/GenBank/DDBJ whole genome shotgun (WGS) entry which is preliminary data.</text>
</comment>
<accession>A0A6G0KP57</accession>
<organism evidence="2 3">
    <name type="scientific">Phytophthora fragariae</name>
    <dbReference type="NCBI Taxonomy" id="53985"/>
    <lineage>
        <taxon>Eukaryota</taxon>
        <taxon>Sar</taxon>
        <taxon>Stramenopiles</taxon>
        <taxon>Oomycota</taxon>
        <taxon>Peronosporomycetes</taxon>
        <taxon>Peronosporales</taxon>
        <taxon>Peronosporaceae</taxon>
        <taxon>Phytophthora</taxon>
    </lineage>
</organism>
<evidence type="ECO:0000313" key="2">
    <source>
        <dbReference type="EMBL" id="KAE9093621.1"/>
    </source>
</evidence>
<feature type="compositionally biased region" description="Basic and acidic residues" evidence="1">
    <location>
        <begin position="150"/>
        <end position="160"/>
    </location>
</feature>
<proteinExistence type="predicted"/>
<gene>
    <name evidence="2" type="ORF">PF010_g17414</name>
</gene>
<feature type="region of interest" description="Disordered" evidence="1">
    <location>
        <begin position="436"/>
        <end position="462"/>
    </location>
</feature>
<feature type="compositionally biased region" description="Basic and acidic residues" evidence="1">
    <location>
        <begin position="359"/>
        <end position="382"/>
    </location>
</feature>
<dbReference type="EMBL" id="QXFX01001256">
    <property type="protein sequence ID" value="KAE9093621.1"/>
    <property type="molecule type" value="Genomic_DNA"/>
</dbReference>
<protein>
    <submittedName>
        <fullName evidence="2">Uncharacterized protein</fullName>
    </submittedName>
</protein>
<evidence type="ECO:0000256" key="1">
    <source>
        <dbReference type="SAM" id="MobiDB-lite"/>
    </source>
</evidence>
<feature type="compositionally biased region" description="Polar residues" evidence="1">
    <location>
        <begin position="213"/>
        <end position="222"/>
    </location>
</feature>
<feature type="compositionally biased region" description="Basic and acidic residues" evidence="1">
    <location>
        <begin position="195"/>
        <end position="212"/>
    </location>
</feature>
<dbReference type="Proteomes" id="UP000488956">
    <property type="component" value="Unassembled WGS sequence"/>
</dbReference>
<dbReference type="AlphaFoldDB" id="A0A6G0KP57"/>
<reference evidence="2 3" key="1">
    <citation type="submission" date="2018-09" db="EMBL/GenBank/DDBJ databases">
        <title>Genomic investigation of the strawberry pathogen Phytophthora fragariae indicates pathogenicity is determined by transcriptional variation in three key races.</title>
        <authorList>
            <person name="Adams T.M."/>
            <person name="Armitage A.D."/>
            <person name="Sobczyk M.K."/>
            <person name="Bates H.J."/>
            <person name="Dunwell J.M."/>
            <person name="Nellist C.F."/>
            <person name="Harrison R.J."/>
        </authorList>
    </citation>
    <scope>NUCLEOTIDE SEQUENCE [LARGE SCALE GENOMIC DNA]</scope>
    <source>
        <strain evidence="2 3">ONT-3</strain>
    </source>
</reference>
<sequence length="530" mass="58084">MEVRTGKVTSTDLYWLLAKALGYQVQSMVHTQTEAMGVNDKQWKVRIKADGCPKKLRETAVIRVEEVELVVHHHEIFINWPCKICYAPGHPTKFCKADEAQAAQLRKVHKHLVKGKLPSNKGQSGRNYSAADLTRTLEQLTELLKVKTTKNREEEGEKASKAANAVGGGAANEIRRYVQKERPTIPREWAQHSPSHRDMPKPETHSPTRESSYKTATANTGGETAKCMEDGDKEVLLQDEVPQATSTAGEEVEMSTLDGEVDMEMESMETEGNVPSVADRSVTSPFTQEARGRPPAPKETSSSEMMHKTRLARGISLHTRISISTKQSKRSAEGSRGTGTGLPETESGRGSASLSPKRKVPDDWDAADREETGGKGQVKEGLDPVGKTRSSSPAKRYKGGQGKKEKEAQQSYMHQFLQQIQTKQSYADKDEKTVVGSQVTSHNVKLPGDQQRVDRESSEVAKQNRLEKDGFQITGVKAADESSEVLDTWLAVLGGTVVDVAANGQCGWLACYAAVSNVQDGLMNPTAETT</sequence>